<dbReference type="AlphaFoldDB" id="A0A2A2M2B9"/>
<gene>
    <name evidence="4" type="ORF">WR25_02999</name>
</gene>
<dbReference type="GO" id="GO:0005789">
    <property type="term" value="C:endoplasmic reticulum membrane"/>
    <property type="evidence" value="ECO:0007669"/>
    <property type="project" value="TreeGrafter"/>
</dbReference>
<evidence type="ECO:0000313" key="5">
    <source>
        <dbReference type="Proteomes" id="UP000218231"/>
    </source>
</evidence>
<evidence type="ECO:0000313" key="4">
    <source>
        <dbReference type="EMBL" id="PAV92387.1"/>
    </source>
</evidence>
<dbReference type="GO" id="GO:0050708">
    <property type="term" value="P:regulation of protein secretion"/>
    <property type="evidence" value="ECO:0007669"/>
    <property type="project" value="TreeGrafter"/>
</dbReference>
<evidence type="ECO:0000256" key="3">
    <source>
        <dbReference type="SAM" id="Phobius"/>
    </source>
</evidence>
<comment type="caution">
    <text evidence="4">The sequence shown here is derived from an EMBL/GenBank/DDBJ whole genome shotgun (WGS) entry which is preliminary data.</text>
</comment>
<comment type="similarity">
    <text evidence="1">Belongs to the peptidase S54 family.</text>
</comment>
<evidence type="ECO:0000256" key="2">
    <source>
        <dbReference type="SAM" id="MobiDB-lite"/>
    </source>
</evidence>
<dbReference type="STRING" id="2018661.A0A2A2M2B9"/>
<protein>
    <submittedName>
        <fullName evidence="4">Uncharacterized protein</fullName>
    </submittedName>
</protein>
<name>A0A2A2M2B9_9BILA</name>
<dbReference type="InterPro" id="IPR051512">
    <property type="entry name" value="Inactive_Rhomboid"/>
</dbReference>
<proteinExistence type="inferred from homology"/>
<sequence length="573" mass="64971">MPVEFKEPRIILQTFFLKYSRSVDVSHGSRRVAFSPTVSLRADSHQAPSSSADTRQAIDTHSSLAGKDIHSDVAPFERDSALKVVWNSISNVITKGTAITHKRRPVPLRICKSFDIEQIEPETAAGGAGQGQGPRSAATTPHIIAGLRSPFSMSSRHYRDQHEQFEMSTLNADGRAHLATVSETEEGEAEPISRRGSERKEDEDAGLQMEVKKEREAQERRVAVAVASYADWPMMDMNENDAEEEIELHGGGLADTARPSNLRMSGRPLSKKTQSKPKDGGPKQIVKFYDSQYPVEFETSVPFMKDEEDDLINERFFDSGVSKKEQTITIGYTARDGGEENEAGMEEEPKTRIPRTGRERFPIEMRESMLPKKPIRLGPSPIIRHQPNGIPDRPDVVHTRSDIDQQLEIVKNRVKNILMSQQPRRTRGISKFGQLCGQKLRYKKVRKLRPELRNQIEQGEGERPFFTWWVTTVQIVVCLISILAYGFGPVGLSRKEMKKEVSSIAHVQAIVFMSQVQDVTLSYRQVSYYEPSNIWFGPRFSDLIRLGAKYSPCMRREKKLWDVITMVCKLLLW</sequence>
<dbReference type="OrthoDB" id="2146116at2759"/>
<evidence type="ECO:0000256" key="1">
    <source>
        <dbReference type="ARBA" id="ARBA00009045"/>
    </source>
</evidence>
<feature type="compositionally biased region" description="Basic and acidic residues" evidence="2">
    <location>
        <begin position="191"/>
        <end position="202"/>
    </location>
</feature>
<keyword evidence="3" id="KW-0812">Transmembrane</keyword>
<dbReference type="GO" id="GO:0042058">
    <property type="term" value="P:regulation of epidermal growth factor receptor signaling pathway"/>
    <property type="evidence" value="ECO:0007669"/>
    <property type="project" value="TreeGrafter"/>
</dbReference>
<keyword evidence="3" id="KW-0472">Membrane</keyword>
<reference evidence="4 5" key="1">
    <citation type="journal article" date="2017" name="Curr. Biol.">
        <title>Genome architecture and evolution of a unichromosomal asexual nematode.</title>
        <authorList>
            <person name="Fradin H."/>
            <person name="Zegar C."/>
            <person name="Gutwein M."/>
            <person name="Lucas J."/>
            <person name="Kovtun M."/>
            <person name="Corcoran D."/>
            <person name="Baugh L.R."/>
            <person name="Kiontke K."/>
            <person name="Gunsalus K."/>
            <person name="Fitch D.H."/>
            <person name="Piano F."/>
        </authorList>
    </citation>
    <scope>NUCLEOTIDE SEQUENCE [LARGE SCALE GENOMIC DNA]</scope>
    <source>
        <strain evidence="4">PF1309</strain>
    </source>
</reference>
<keyword evidence="3" id="KW-1133">Transmembrane helix</keyword>
<dbReference type="Proteomes" id="UP000218231">
    <property type="component" value="Unassembled WGS sequence"/>
</dbReference>
<accession>A0A2A2M2B9</accession>
<dbReference type="EMBL" id="LIAE01006220">
    <property type="protein sequence ID" value="PAV92387.1"/>
    <property type="molecule type" value="Genomic_DNA"/>
</dbReference>
<organism evidence="4 5">
    <name type="scientific">Diploscapter pachys</name>
    <dbReference type="NCBI Taxonomy" id="2018661"/>
    <lineage>
        <taxon>Eukaryota</taxon>
        <taxon>Metazoa</taxon>
        <taxon>Ecdysozoa</taxon>
        <taxon>Nematoda</taxon>
        <taxon>Chromadorea</taxon>
        <taxon>Rhabditida</taxon>
        <taxon>Rhabditina</taxon>
        <taxon>Rhabditomorpha</taxon>
        <taxon>Rhabditoidea</taxon>
        <taxon>Rhabditidae</taxon>
        <taxon>Diploscapter</taxon>
    </lineage>
</organism>
<feature type="region of interest" description="Disordered" evidence="2">
    <location>
        <begin position="252"/>
        <end position="283"/>
    </location>
</feature>
<dbReference type="PANTHER" id="PTHR45965:SF3">
    <property type="entry name" value="INACTIVE RHOMBOID PROTEIN 1"/>
    <property type="match status" value="1"/>
</dbReference>
<feature type="region of interest" description="Disordered" evidence="2">
    <location>
        <begin position="180"/>
        <end position="205"/>
    </location>
</feature>
<feature type="region of interest" description="Disordered" evidence="2">
    <location>
        <begin position="373"/>
        <end position="395"/>
    </location>
</feature>
<keyword evidence="5" id="KW-1185">Reference proteome</keyword>
<feature type="transmembrane region" description="Helical" evidence="3">
    <location>
        <begin position="466"/>
        <end position="488"/>
    </location>
</feature>
<dbReference type="PANTHER" id="PTHR45965">
    <property type="entry name" value="INACTIVE RHOMBOID PROTEIN"/>
    <property type="match status" value="1"/>
</dbReference>